<dbReference type="PROSITE" id="PS51733">
    <property type="entry name" value="BPL_LPL_CATALYTIC"/>
    <property type="match status" value="1"/>
</dbReference>
<evidence type="ECO:0000313" key="3">
    <source>
        <dbReference type="Proteomes" id="UP000060487"/>
    </source>
</evidence>
<dbReference type="InterPro" id="IPR004143">
    <property type="entry name" value="BPL_LPL_catalytic"/>
</dbReference>
<keyword evidence="3" id="KW-1185">Reference proteome</keyword>
<evidence type="ECO:0000313" key="2">
    <source>
        <dbReference type="EMBL" id="KWT79618.1"/>
    </source>
</evidence>
<feature type="domain" description="BPL/LPL catalytic" evidence="1">
    <location>
        <begin position="37"/>
        <end position="252"/>
    </location>
</feature>
<dbReference type="Pfam" id="PF21948">
    <property type="entry name" value="LplA-B_cat"/>
    <property type="match status" value="1"/>
</dbReference>
<dbReference type="SUPFAM" id="SSF55681">
    <property type="entry name" value="Class II aaRS and biotin synthetases"/>
    <property type="match status" value="1"/>
</dbReference>
<dbReference type="EC" id="2.3.1.181" evidence="2"/>
<dbReference type="PANTHER" id="PTHR43679:SF2">
    <property type="entry name" value="OCTANOYL-[GCVH]:PROTEIN N-OCTANOYLTRANSFERASE"/>
    <property type="match status" value="1"/>
</dbReference>
<dbReference type="RefSeq" id="WP_085053336.1">
    <property type="nucleotide sequence ID" value="NZ_LNQR01000103.1"/>
</dbReference>
<dbReference type="Gene3D" id="3.30.930.10">
    <property type="entry name" value="Bira Bifunctional Protein, Domain 2"/>
    <property type="match status" value="1"/>
</dbReference>
<dbReference type="EMBL" id="LNQR01000103">
    <property type="protein sequence ID" value="KWT79618.1"/>
    <property type="molecule type" value="Genomic_DNA"/>
</dbReference>
<proteinExistence type="predicted"/>
<sequence length="281" mass="30306">MNTRAAVSVWRLIEYSVNDASFNMAADEAVAAMVEAGVSPPTLRFYGWAVPSVTIGAFQRIGTINTEACRAMNCPVVRRPTGGRAIVHDDELTFSFSTGTHTAPFSESVLDNYKAIGSAFFLAFKRLGLSCEMTQRRLRRSEASPSTGNPMCFSAASYSEITISGRKILGAAQKIYPQKVCKGALLEQGSIPLSVNHAMLLTVFTTGGAGLEFSNSLDGGLAGLREFDKSITLSSVATAVVDAFGDVFSVCLQSGHLSEEELSLAVELQKKYQSQQWTFRK</sequence>
<evidence type="ECO:0000259" key="1">
    <source>
        <dbReference type="PROSITE" id="PS51733"/>
    </source>
</evidence>
<gene>
    <name evidence="2" type="primary">lipM</name>
    <name evidence="2" type="ORF">ASN18_2715</name>
</gene>
<dbReference type="PANTHER" id="PTHR43679">
    <property type="entry name" value="OCTANOYLTRANSFERASE LIPM-RELATED"/>
    <property type="match status" value="1"/>
</dbReference>
<protein>
    <submittedName>
        <fullName evidence="2">Octanoyltransferase LipM</fullName>
        <ecNumber evidence="2">2.3.1.181</ecNumber>
    </submittedName>
</protein>
<accession>A0ABR5SCA5</accession>
<dbReference type="Proteomes" id="UP000060487">
    <property type="component" value="Unassembled WGS sequence"/>
</dbReference>
<reference evidence="2 3" key="1">
    <citation type="submission" date="2015-11" db="EMBL/GenBank/DDBJ databases">
        <authorList>
            <person name="Lin W."/>
        </authorList>
    </citation>
    <scope>NUCLEOTIDE SEQUENCE [LARGE SCALE GENOMIC DNA]</scope>
    <source>
        <strain evidence="2 3">HCH-1</strain>
    </source>
</reference>
<dbReference type="GO" id="GO:0033819">
    <property type="term" value="F:lipoyl(octanoyl) transferase activity"/>
    <property type="evidence" value="ECO:0007669"/>
    <property type="project" value="UniProtKB-EC"/>
</dbReference>
<dbReference type="InterPro" id="IPR045864">
    <property type="entry name" value="aa-tRNA-synth_II/BPL/LPL"/>
</dbReference>
<organism evidence="2 3">
    <name type="scientific">Candidatus Magnetominusculus xianensis</name>
    <dbReference type="NCBI Taxonomy" id="1748249"/>
    <lineage>
        <taxon>Bacteria</taxon>
        <taxon>Pseudomonadati</taxon>
        <taxon>Nitrospirota</taxon>
        <taxon>Nitrospiria</taxon>
        <taxon>Nitrospirales</taxon>
        <taxon>Nitrospiraceae</taxon>
        <taxon>Candidatus Magnetominusculus</taxon>
    </lineage>
</organism>
<dbReference type="InterPro" id="IPR050664">
    <property type="entry name" value="Octanoyltrans_LipM/LipL"/>
</dbReference>
<keyword evidence="2" id="KW-0012">Acyltransferase</keyword>
<name>A0ABR5SCA5_9BACT</name>
<comment type="caution">
    <text evidence="2">The sequence shown here is derived from an EMBL/GenBank/DDBJ whole genome shotgun (WGS) entry which is preliminary data.</text>
</comment>
<keyword evidence="2" id="KW-0808">Transferase</keyword>